<comment type="subcellular location">
    <subcellularLocation>
        <location evidence="2">Cell junction</location>
        <location evidence="2">Adherens junction</location>
    </subcellularLocation>
    <subcellularLocation>
        <location evidence="3">Cell membrane</location>
        <topology evidence="3">Multi-pass membrane protein</topology>
    </subcellularLocation>
    <subcellularLocation>
        <location evidence="1">Nucleus</location>
    </subcellularLocation>
</comment>
<evidence type="ECO:0000256" key="7">
    <source>
        <dbReference type="ARBA" id="ARBA00022692"/>
    </source>
</evidence>
<dbReference type="OrthoDB" id="21151at2759"/>
<evidence type="ECO:0000256" key="11">
    <source>
        <dbReference type="ARBA" id="ARBA00023136"/>
    </source>
</evidence>
<evidence type="ECO:0000256" key="5">
    <source>
        <dbReference type="ARBA" id="ARBA00018125"/>
    </source>
</evidence>
<evidence type="ECO:0000256" key="9">
    <source>
        <dbReference type="ARBA" id="ARBA00022989"/>
    </source>
</evidence>
<reference evidence="15" key="1">
    <citation type="submission" date="2021-03" db="EMBL/GenBank/DDBJ databases">
        <authorList>
            <person name="Tagirdzhanova G."/>
        </authorList>
    </citation>
    <scope>NUCLEOTIDE SEQUENCE</scope>
</reference>
<evidence type="ECO:0000313" key="15">
    <source>
        <dbReference type="EMBL" id="CAF9926548.1"/>
    </source>
</evidence>
<feature type="compositionally biased region" description="Polar residues" evidence="13">
    <location>
        <begin position="23"/>
        <end position="34"/>
    </location>
</feature>
<gene>
    <name evidence="15" type="ORF">IMSHALPRED_006992</name>
</gene>
<keyword evidence="6" id="KW-1003">Cell membrane</keyword>
<dbReference type="Pfam" id="PF12632">
    <property type="entry name" value="Vezatin"/>
    <property type="match status" value="1"/>
</dbReference>
<keyword evidence="7" id="KW-0812">Transmembrane</keyword>
<dbReference type="AlphaFoldDB" id="A0A8H3FRK1"/>
<evidence type="ECO:0000313" key="16">
    <source>
        <dbReference type="Proteomes" id="UP000664534"/>
    </source>
</evidence>
<dbReference type="GO" id="GO:0005886">
    <property type="term" value="C:plasma membrane"/>
    <property type="evidence" value="ECO:0007669"/>
    <property type="project" value="UniProtKB-SubCell"/>
</dbReference>
<evidence type="ECO:0000259" key="14">
    <source>
        <dbReference type="Pfam" id="PF12632"/>
    </source>
</evidence>
<evidence type="ECO:0000256" key="8">
    <source>
        <dbReference type="ARBA" id="ARBA00022949"/>
    </source>
</evidence>
<evidence type="ECO:0000256" key="4">
    <source>
        <dbReference type="ARBA" id="ARBA00007245"/>
    </source>
</evidence>
<keyword evidence="16" id="KW-1185">Reference proteome</keyword>
<evidence type="ECO:0000256" key="2">
    <source>
        <dbReference type="ARBA" id="ARBA00004536"/>
    </source>
</evidence>
<evidence type="ECO:0000256" key="6">
    <source>
        <dbReference type="ARBA" id="ARBA00022475"/>
    </source>
</evidence>
<keyword evidence="11" id="KW-0472">Membrane</keyword>
<dbReference type="GO" id="GO:0098609">
    <property type="term" value="P:cell-cell adhesion"/>
    <property type="evidence" value="ECO:0007669"/>
    <property type="project" value="InterPro"/>
</dbReference>
<organism evidence="15 16">
    <name type="scientific">Imshaugia aleurites</name>
    <dbReference type="NCBI Taxonomy" id="172621"/>
    <lineage>
        <taxon>Eukaryota</taxon>
        <taxon>Fungi</taxon>
        <taxon>Dikarya</taxon>
        <taxon>Ascomycota</taxon>
        <taxon>Pezizomycotina</taxon>
        <taxon>Lecanoromycetes</taxon>
        <taxon>OSLEUM clade</taxon>
        <taxon>Lecanoromycetidae</taxon>
        <taxon>Lecanorales</taxon>
        <taxon>Lecanorineae</taxon>
        <taxon>Parmeliaceae</taxon>
        <taxon>Imshaugia</taxon>
    </lineage>
</organism>
<evidence type="ECO:0000256" key="3">
    <source>
        <dbReference type="ARBA" id="ARBA00004651"/>
    </source>
</evidence>
<protein>
    <recommendedName>
        <fullName evidence="5">Vezatin</fullName>
    </recommendedName>
</protein>
<keyword evidence="12" id="KW-0539">Nucleus</keyword>
<dbReference type="GO" id="GO:0005634">
    <property type="term" value="C:nucleus"/>
    <property type="evidence" value="ECO:0007669"/>
    <property type="project" value="UniProtKB-SubCell"/>
</dbReference>
<evidence type="ECO:0000256" key="1">
    <source>
        <dbReference type="ARBA" id="ARBA00004123"/>
    </source>
</evidence>
<dbReference type="InterPro" id="IPR026858">
    <property type="entry name" value="Vezatin"/>
</dbReference>
<evidence type="ECO:0000256" key="13">
    <source>
        <dbReference type="SAM" id="MobiDB-lite"/>
    </source>
</evidence>
<keyword evidence="8" id="KW-0965">Cell junction</keyword>
<comment type="similarity">
    <text evidence="4">Belongs to the vezatin family.</text>
</comment>
<feature type="region of interest" description="Disordered" evidence="13">
    <location>
        <begin position="1"/>
        <end position="34"/>
    </location>
</feature>
<name>A0A8H3FRK1_9LECA</name>
<feature type="compositionally biased region" description="Low complexity" evidence="13">
    <location>
        <begin position="541"/>
        <end position="552"/>
    </location>
</feature>
<dbReference type="GO" id="GO:0017022">
    <property type="term" value="F:myosin binding"/>
    <property type="evidence" value="ECO:0007669"/>
    <property type="project" value="InterPro"/>
</dbReference>
<evidence type="ECO:0000256" key="10">
    <source>
        <dbReference type="ARBA" id="ARBA00023054"/>
    </source>
</evidence>
<proteinExistence type="inferred from homology"/>
<keyword evidence="10" id="KW-0175">Coiled coil</keyword>
<comment type="caution">
    <text evidence="15">The sequence shown here is derived from an EMBL/GenBank/DDBJ whole genome shotgun (WGS) entry which is preliminary data.</text>
</comment>
<keyword evidence="9" id="KW-1133">Transmembrane helix</keyword>
<dbReference type="Proteomes" id="UP000664534">
    <property type="component" value="Unassembled WGS sequence"/>
</dbReference>
<feature type="region of interest" description="Disordered" evidence="13">
    <location>
        <begin position="517"/>
        <end position="553"/>
    </location>
</feature>
<dbReference type="PANTHER" id="PTHR15989">
    <property type="entry name" value="VEZATIN"/>
    <property type="match status" value="1"/>
</dbReference>
<sequence length="619" mass="69330">MESVMFEDSPAAQYLEGKGENNPEWTSTRVPNEPTTRAETISFAPQGLPIQHQKLRKNLSRILTLESPQANGTVARIHNTCSTAVHSRLGWTENALFLERFRYIIVASQLLNEHSNPKKYRRQTFPAPAGDSSSQWGEDQNFVPSMLGLSVTGATAFALVWSVRWLHDRTVLPHNPSQMCLFAAAVLAITLTLYYYSRRQWLHYLRIQAIESASSLTASAQDFDAAASAGITLIQEVELVSRGYNISNPLPPITRLEEKTQIKRCARLRRTIHRTLISMFSPYYRVYTVLKPFAATLDLDKYYDIYEISRTDLEDAELVAHVELTEIENADTLQDLKVSLQKLHILRKLVLCALLAFEADGSKSDFRRWSVAVEMMSSMTSLTVRMISNIDAVMGEEEDFPSPPTPKAPLTPDRERMRSQMRQLGNLSQGIRGLQAKMRLLRDESDEALQRSDEVPESSTNLLTQYDSIGADLKGLMQEWEEGRAALATNLEKKDHKRSLSSTSNVLPASPTLSLSGATAVGGSPQGALHALSGVSKPPRSRSNTMTSSSSEEVFEAVAMPRQKSTLTREERIAKTKEDRVRQTIVREKANADTHMLKELETVIKLRPRGRTTGRLGII</sequence>
<accession>A0A8H3FRK1</accession>
<dbReference type="PANTHER" id="PTHR15989:SF5">
    <property type="entry name" value="VEZATIN"/>
    <property type="match status" value="1"/>
</dbReference>
<feature type="region of interest" description="Disordered" evidence="13">
    <location>
        <begin position="396"/>
        <end position="415"/>
    </location>
</feature>
<dbReference type="EMBL" id="CAJPDT010000043">
    <property type="protein sequence ID" value="CAF9926548.1"/>
    <property type="molecule type" value="Genomic_DNA"/>
</dbReference>
<evidence type="ECO:0000256" key="12">
    <source>
        <dbReference type="ARBA" id="ARBA00023242"/>
    </source>
</evidence>
<feature type="domain" description="Myosin-binding" evidence="14">
    <location>
        <begin position="175"/>
        <end position="437"/>
    </location>
</feature>
<dbReference type="InterPro" id="IPR026859">
    <property type="entry name" value="Myosin-bd"/>
</dbReference>